<keyword evidence="1" id="KW-0812">Transmembrane</keyword>
<dbReference type="EMBL" id="JAAIYP010000038">
    <property type="protein sequence ID" value="NFV80984.1"/>
    <property type="molecule type" value="Genomic_DNA"/>
</dbReference>
<dbReference type="RefSeq" id="WP_163680179.1">
    <property type="nucleotide sequence ID" value="NZ_JAAIYP010000038.1"/>
</dbReference>
<comment type="caution">
    <text evidence="2">The sequence shown here is derived from an EMBL/GenBank/DDBJ whole genome shotgun (WGS) entry which is preliminary data.</text>
</comment>
<keyword evidence="1" id="KW-0472">Membrane</keyword>
<keyword evidence="3" id="KW-1185">Reference proteome</keyword>
<feature type="transmembrane region" description="Helical" evidence="1">
    <location>
        <begin position="38"/>
        <end position="59"/>
    </location>
</feature>
<protein>
    <recommendedName>
        <fullName evidence="4">DUF4175 domain-containing protein</fullName>
    </recommendedName>
</protein>
<proteinExistence type="predicted"/>
<name>A0A7C9QUL9_9PROT</name>
<evidence type="ECO:0008006" key="4">
    <source>
        <dbReference type="Google" id="ProtNLM"/>
    </source>
</evidence>
<evidence type="ECO:0000256" key="1">
    <source>
        <dbReference type="SAM" id="Phobius"/>
    </source>
</evidence>
<organism evidence="2 3">
    <name type="scientific">Magnetospirillum aberrantis SpK</name>
    <dbReference type="NCBI Taxonomy" id="908842"/>
    <lineage>
        <taxon>Bacteria</taxon>
        <taxon>Pseudomonadati</taxon>
        <taxon>Pseudomonadota</taxon>
        <taxon>Alphaproteobacteria</taxon>
        <taxon>Rhodospirillales</taxon>
        <taxon>Rhodospirillaceae</taxon>
        <taxon>Magnetospirillum</taxon>
    </lineage>
</organism>
<evidence type="ECO:0000313" key="2">
    <source>
        <dbReference type="EMBL" id="NFV80984.1"/>
    </source>
</evidence>
<reference evidence="2 3" key="1">
    <citation type="submission" date="2020-02" db="EMBL/GenBank/DDBJ databases">
        <authorList>
            <person name="Dziuba M."/>
            <person name="Kuznetsov B."/>
            <person name="Mardanov A."/>
            <person name="Ravin N."/>
            <person name="Grouzdev D."/>
        </authorList>
    </citation>
    <scope>NUCLEOTIDE SEQUENCE [LARGE SCALE GENOMIC DNA]</scope>
    <source>
        <strain evidence="2 3">SpK</strain>
    </source>
</reference>
<evidence type="ECO:0000313" key="3">
    <source>
        <dbReference type="Proteomes" id="UP000480684"/>
    </source>
</evidence>
<accession>A0A7C9QUL9</accession>
<keyword evidence="1" id="KW-1133">Transmembrane helix</keyword>
<dbReference type="Proteomes" id="UP000480684">
    <property type="component" value="Unassembled WGS sequence"/>
</dbReference>
<sequence>MLFENPANGYQERASTPFLWCLLFGALYFAVKGIWKHAVIAGIAAILTSGVSWLVYPFFARIIVRNAYLRRGWIEVE</sequence>
<dbReference type="AlphaFoldDB" id="A0A7C9QUL9"/>
<gene>
    <name evidence="2" type="ORF">G4223_12775</name>
</gene>